<feature type="signal peptide" evidence="1">
    <location>
        <begin position="1"/>
        <end position="21"/>
    </location>
</feature>
<dbReference type="EMBL" id="ANFO01000446">
    <property type="protein sequence ID" value="KGQ09441.1"/>
    <property type="molecule type" value="Genomic_DNA"/>
</dbReference>
<comment type="caution">
    <text evidence="3">The sequence shown here is derived from an EMBL/GenBank/DDBJ whole genome shotgun (WGS) entry which is preliminary data.</text>
</comment>
<dbReference type="AlphaFoldDB" id="A0A0A2VNG0"/>
<proteinExistence type="predicted"/>
<dbReference type="PANTHER" id="PTHR43135">
    <property type="entry name" value="ALPHA-D-RIBOSE 1-METHYLPHOSPHONATE 5-TRIPHOSPHATE DIPHOSPHATASE"/>
    <property type="match status" value="1"/>
</dbReference>
<dbReference type="InterPro" id="IPR011059">
    <property type="entry name" value="Metal-dep_hydrolase_composite"/>
</dbReference>
<feature type="chain" id="PRO_5001995495" description="Amidohydrolase-related domain-containing protein" evidence="1">
    <location>
        <begin position="22"/>
        <end position="406"/>
    </location>
</feature>
<feature type="domain" description="Amidohydrolase-related" evidence="2">
    <location>
        <begin position="74"/>
        <end position="368"/>
    </location>
</feature>
<evidence type="ECO:0000313" key="4">
    <source>
        <dbReference type="Proteomes" id="UP000030106"/>
    </source>
</evidence>
<dbReference type="SUPFAM" id="SSF51556">
    <property type="entry name" value="Metallo-dependent hydrolases"/>
    <property type="match status" value="1"/>
</dbReference>
<dbReference type="Proteomes" id="UP000030106">
    <property type="component" value="Unassembled WGS sequence"/>
</dbReference>
<name>A0A0A2VNG0_BEABA</name>
<dbReference type="Pfam" id="PF01979">
    <property type="entry name" value="Amidohydro_1"/>
    <property type="match status" value="1"/>
</dbReference>
<reference evidence="3 4" key="1">
    <citation type="submission" date="2012-10" db="EMBL/GenBank/DDBJ databases">
        <title>Genome sequencing and analysis of entomopathogenic fungi Beauveria bassiana D1-5.</title>
        <authorList>
            <person name="Li Q."/>
            <person name="Wang L."/>
            <person name="Zhang Z."/>
            <person name="Wang Q."/>
            <person name="Ren J."/>
            <person name="Wang M."/>
            <person name="Xu W."/>
            <person name="Wang J."/>
            <person name="Lu Y."/>
            <person name="Du Q."/>
            <person name="Sun Z."/>
        </authorList>
    </citation>
    <scope>NUCLEOTIDE SEQUENCE [LARGE SCALE GENOMIC DNA]</scope>
    <source>
        <strain evidence="3 4">D1-5</strain>
    </source>
</reference>
<dbReference type="InterPro" id="IPR006680">
    <property type="entry name" value="Amidohydro-rel"/>
</dbReference>
<sequence>MHAQTVLQALCLLAFSDVIQAQTLAINNVGIIDMTTGNVQRSQNILVKDNMIVDIQNAGSNLSAAESFDASGMVIMPGLVDMHVHLFFTNDQSQFATTDISVLPPLLANGITTVQDLGSNCNAIKDTARRIVQNQQLGPRIFSTCEMLDGGDSPFETVKKLQDPRQVETEVRKLMAQGVNKIKVHLRPTEQVFGAIAKACKKNNIMFGGHVPDSIDATEAVRQGFGFIEHMSRIEPNNQSLIQDIGDKQLWVTGTLIQGQSPVRLKLANDLRKAGARMLAGTDLPQGPGLCPNGSTHTELKLMVDAGFSPLQALQTATTNAYESLNLLSKLGSIEKGKVADMVLFNENPVENINNLDTIAGVVVNGKLHRKNELDKMLRDANLAENLPFACGDRRDLKPRNTCCSV</sequence>
<organism evidence="3 4">
    <name type="scientific">Beauveria bassiana D1-5</name>
    <dbReference type="NCBI Taxonomy" id="1245745"/>
    <lineage>
        <taxon>Eukaryota</taxon>
        <taxon>Fungi</taxon>
        <taxon>Dikarya</taxon>
        <taxon>Ascomycota</taxon>
        <taxon>Pezizomycotina</taxon>
        <taxon>Sordariomycetes</taxon>
        <taxon>Hypocreomycetidae</taxon>
        <taxon>Hypocreales</taxon>
        <taxon>Cordycipitaceae</taxon>
        <taxon>Beauveria</taxon>
    </lineage>
</organism>
<dbReference type="Gene3D" id="2.30.40.10">
    <property type="entry name" value="Urease, subunit C, domain 1"/>
    <property type="match status" value="1"/>
</dbReference>
<dbReference type="eggNOG" id="ENOG502QV1J">
    <property type="taxonomic scope" value="Eukaryota"/>
</dbReference>
<gene>
    <name evidence="3" type="ORF">BBAD15_g5240</name>
</gene>
<keyword evidence="1" id="KW-0732">Signal</keyword>
<dbReference type="Gene3D" id="3.20.20.140">
    <property type="entry name" value="Metal-dependent hydrolases"/>
    <property type="match status" value="1"/>
</dbReference>
<dbReference type="OrthoDB" id="194468at2759"/>
<evidence type="ECO:0000259" key="2">
    <source>
        <dbReference type="Pfam" id="PF01979"/>
    </source>
</evidence>
<dbReference type="InterPro" id="IPR032466">
    <property type="entry name" value="Metal_Hydrolase"/>
</dbReference>
<dbReference type="PANTHER" id="PTHR43135:SF3">
    <property type="entry name" value="ALPHA-D-RIBOSE 1-METHYLPHOSPHONATE 5-TRIPHOSPHATE DIPHOSPHATASE"/>
    <property type="match status" value="1"/>
</dbReference>
<dbReference type="InterPro" id="IPR051781">
    <property type="entry name" value="Metallo-dep_Hydrolase"/>
</dbReference>
<dbReference type="GO" id="GO:0016810">
    <property type="term" value="F:hydrolase activity, acting on carbon-nitrogen (but not peptide) bonds"/>
    <property type="evidence" value="ECO:0007669"/>
    <property type="project" value="InterPro"/>
</dbReference>
<dbReference type="HOGENOM" id="CLU_023620_4_0_1"/>
<dbReference type="SUPFAM" id="SSF51338">
    <property type="entry name" value="Composite domain of metallo-dependent hydrolases"/>
    <property type="match status" value="1"/>
</dbReference>
<evidence type="ECO:0000313" key="3">
    <source>
        <dbReference type="EMBL" id="KGQ09441.1"/>
    </source>
</evidence>
<accession>A0A0A2VNG0</accession>
<evidence type="ECO:0000256" key="1">
    <source>
        <dbReference type="SAM" id="SignalP"/>
    </source>
</evidence>
<protein>
    <recommendedName>
        <fullName evidence="2">Amidohydrolase-related domain-containing protein</fullName>
    </recommendedName>
</protein>
<dbReference type="STRING" id="1245745.A0A0A2VNG0"/>